<dbReference type="STRING" id="1817821.A2717_02820"/>
<evidence type="ECO:0000313" key="3">
    <source>
        <dbReference type="Proteomes" id="UP000177610"/>
    </source>
</evidence>
<accession>A0A1F5NA43</accession>
<protein>
    <recommendedName>
        <fullName evidence="1">ISXO2-like transposase domain-containing protein</fullName>
    </recommendedName>
</protein>
<comment type="caution">
    <text evidence="2">The sequence shown here is derived from an EMBL/GenBank/DDBJ whole genome shotgun (WGS) entry which is preliminary data.</text>
</comment>
<dbReference type="AlphaFoldDB" id="A0A1F5NA43"/>
<dbReference type="Pfam" id="PF12760">
    <property type="entry name" value="Zn_ribbon_IS1595"/>
    <property type="match status" value="1"/>
</dbReference>
<dbReference type="SMART" id="SM01126">
    <property type="entry name" value="DDE_Tnp_IS1595"/>
    <property type="match status" value="1"/>
</dbReference>
<gene>
    <name evidence="2" type="ORF">A2717_02820</name>
</gene>
<dbReference type="InterPro" id="IPR024445">
    <property type="entry name" value="Tnp_ISXO2-like"/>
</dbReference>
<sequence>MIAALNQIPSEAKIKKQLRLIIFGQNVSCPHCRSRRIIVFEKRYRCRRCRKRFSLLSGTWLADMKISLRTMYALLWCWTQRIPVLQTEKLCHLSEKAVRHWFRVFRLHLPQVEAVLEGKVQMDEAYFKNLSLIMAKQVGSKHLAHQMIFKNSVDKTETARFLFHWVKPNSKLQTDGGAMYKKIDQWWQVKHRVDIHKRFEFGLTSEIEGMFGNLRTFIRRMYHHTSPEYLPEYVSEFCVRFSSPEIFSSPNDYLSKTLKPVPTR</sequence>
<name>A0A1F5NA43_9BACT</name>
<proteinExistence type="predicted"/>
<organism evidence="2 3">
    <name type="scientific">Candidatus Doudnabacteria bacterium RIFCSPHIGHO2_01_FULL_41_86</name>
    <dbReference type="NCBI Taxonomy" id="1817821"/>
    <lineage>
        <taxon>Bacteria</taxon>
        <taxon>Candidatus Doudnaibacteriota</taxon>
    </lineage>
</organism>
<feature type="domain" description="ISXO2-like transposase" evidence="1">
    <location>
        <begin position="115"/>
        <end position="242"/>
    </location>
</feature>
<dbReference type="Proteomes" id="UP000177610">
    <property type="component" value="Unassembled WGS sequence"/>
</dbReference>
<dbReference type="EMBL" id="MFEH01000001">
    <property type="protein sequence ID" value="OGE74442.1"/>
    <property type="molecule type" value="Genomic_DNA"/>
</dbReference>
<evidence type="ECO:0000259" key="1">
    <source>
        <dbReference type="SMART" id="SM01126"/>
    </source>
</evidence>
<dbReference type="InterPro" id="IPR024442">
    <property type="entry name" value="Transposase_Zn_ribbon"/>
</dbReference>
<reference evidence="2 3" key="1">
    <citation type="journal article" date="2016" name="Nat. Commun.">
        <title>Thousands of microbial genomes shed light on interconnected biogeochemical processes in an aquifer system.</title>
        <authorList>
            <person name="Anantharaman K."/>
            <person name="Brown C.T."/>
            <person name="Hug L.A."/>
            <person name="Sharon I."/>
            <person name="Castelle C.J."/>
            <person name="Probst A.J."/>
            <person name="Thomas B.C."/>
            <person name="Singh A."/>
            <person name="Wilkins M.J."/>
            <person name="Karaoz U."/>
            <person name="Brodie E.L."/>
            <person name="Williams K.H."/>
            <person name="Hubbard S.S."/>
            <person name="Banfield J.F."/>
        </authorList>
    </citation>
    <scope>NUCLEOTIDE SEQUENCE [LARGE SCALE GENOMIC DNA]</scope>
</reference>
<dbReference type="Pfam" id="PF12762">
    <property type="entry name" value="DDE_Tnp_IS1595"/>
    <property type="match status" value="1"/>
</dbReference>
<evidence type="ECO:0000313" key="2">
    <source>
        <dbReference type="EMBL" id="OGE74442.1"/>
    </source>
</evidence>